<proteinExistence type="predicted"/>
<keyword evidence="2" id="KW-1185">Reference proteome</keyword>
<accession>A0A1R2B4F5</accession>
<name>A0A1R2B4F5_9CILI</name>
<dbReference type="AlphaFoldDB" id="A0A1R2B4F5"/>
<sequence length="265" mass="30547">MNFVNRSQPSFDDLFSKSNKEYTYAEQYPIFMDQEKLSKIIGSPSVPLNSISASLDFKYKPQDSKHQFSPLSEAKISKTQDNAFRASKYPQSSLNVELEKQCILADLYQNINKLKFKAKIFPPVKVVWSKSPSRKKKPLKAAVLNLKAVMHGDMENIACSDCAETRCKCKVTDAFCDNTWDNIRHKYSNRKNIYDTTKRSKLKGVAQTRISYGSNNDNWLAERIQQRRTRRRKVESSDYSGLHNNVLSVSPKRLYFKVLDDSEDS</sequence>
<gene>
    <name evidence="1" type="ORF">SteCoe_30064</name>
</gene>
<organism evidence="1 2">
    <name type="scientific">Stentor coeruleus</name>
    <dbReference type="NCBI Taxonomy" id="5963"/>
    <lineage>
        <taxon>Eukaryota</taxon>
        <taxon>Sar</taxon>
        <taxon>Alveolata</taxon>
        <taxon>Ciliophora</taxon>
        <taxon>Postciliodesmatophora</taxon>
        <taxon>Heterotrichea</taxon>
        <taxon>Heterotrichida</taxon>
        <taxon>Stentoridae</taxon>
        <taxon>Stentor</taxon>
    </lineage>
</organism>
<protein>
    <submittedName>
        <fullName evidence="1">Uncharacterized protein</fullName>
    </submittedName>
</protein>
<comment type="caution">
    <text evidence="1">The sequence shown here is derived from an EMBL/GenBank/DDBJ whole genome shotgun (WGS) entry which is preliminary data.</text>
</comment>
<dbReference type="EMBL" id="MPUH01000968">
    <property type="protein sequence ID" value="OMJ71668.1"/>
    <property type="molecule type" value="Genomic_DNA"/>
</dbReference>
<evidence type="ECO:0000313" key="2">
    <source>
        <dbReference type="Proteomes" id="UP000187209"/>
    </source>
</evidence>
<reference evidence="1 2" key="1">
    <citation type="submission" date="2016-11" db="EMBL/GenBank/DDBJ databases">
        <title>The macronuclear genome of Stentor coeruleus: a giant cell with tiny introns.</title>
        <authorList>
            <person name="Slabodnick M."/>
            <person name="Ruby J.G."/>
            <person name="Reiff S.B."/>
            <person name="Swart E.C."/>
            <person name="Gosai S."/>
            <person name="Prabakaran S."/>
            <person name="Witkowska E."/>
            <person name="Larue G.E."/>
            <person name="Fisher S."/>
            <person name="Freeman R.M."/>
            <person name="Gunawardena J."/>
            <person name="Chu W."/>
            <person name="Stover N.A."/>
            <person name="Gregory B.D."/>
            <person name="Nowacki M."/>
            <person name="Derisi J."/>
            <person name="Roy S.W."/>
            <person name="Marshall W.F."/>
            <person name="Sood P."/>
        </authorList>
    </citation>
    <scope>NUCLEOTIDE SEQUENCE [LARGE SCALE GENOMIC DNA]</scope>
    <source>
        <strain evidence="1">WM001</strain>
    </source>
</reference>
<evidence type="ECO:0000313" key="1">
    <source>
        <dbReference type="EMBL" id="OMJ71668.1"/>
    </source>
</evidence>
<dbReference type="Proteomes" id="UP000187209">
    <property type="component" value="Unassembled WGS sequence"/>
</dbReference>